<sequence length="248" mass="27586">MDQLQRLSQIVEMTNTMALVTVQDICDTFQVSRDTARRDLVKLEEQGKITRTRGGAVSATIQTYVQRKEENGVTKRKLAKAAASYVQNGDVLFMDSSTSVAALAEFLIEKSLTVVTHSLHIAQCFGNLPRTEIIIPGGRFNPEEQFVYGTDALAALDRFRANCFFTGACGLDDGEITAANLEDALIKQKMMSRARQVFLLADHTKINVNYPYKVGHLEEIDILFTDREISPRLHVSARPKHIQVVGAP</sequence>
<dbReference type="EMBL" id="JAPCKK010000016">
    <property type="protein sequence ID" value="MDP4097929.1"/>
    <property type="molecule type" value="Genomic_DNA"/>
</dbReference>
<dbReference type="GO" id="GO:0003677">
    <property type="term" value="F:DNA binding"/>
    <property type="evidence" value="ECO:0007669"/>
    <property type="project" value="UniProtKB-KW"/>
</dbReference>
<dbReference type="PRINTS" id="PR00037">
    <property type="entry name" value="HTHLACR"/>
</dbReference>
<dbReference type="InterPro" id="IPR001034">
    <property type="entry name" value="DeoR_HTH"/>
</dbReference>
<dbReference type="Gene3D" id="1.10.10.10">
    <property type="entry name" value="Winged helix-like DNA-binding domain superfamily/Winged helix DNA-binding domain"/>
    <property type="match status" value="1"/>
</dbReference>
<dbReference type="Proteomes" id="UP001241848">
    <property type="component" value="Unassembled WGS sequence"/>
</dbReference>
<dbReference type="Gene3D" id="3.40.50.1360">
    <property type="match status" value="1"/>
</dbReference>
<dbReference type="InterPro" id="IPR037171">
    <property type="entry name" value="NagB/RpiA_transferase-like"/>
</dbReference>
<protein>
    <submittedName>
        <fullName evidence="4">DeoR/GlpR family DNA-binding transcription regulator</fullName>
    </submittedName>
</protein>
<accession>A0ABT9FTC6</accession>
<dbReference type="InterPro" id="IPR036388">
    <property type="entry name" value="WH-like_DNA-bd_sf"/>
</dbReference>
<evidence type="ECO:0000256" key="2">
    <source>
        <dbReference type="ARBA" id="ARBA00023163"/>
    </source>
</evidence>
<comment type="caution">
    <text evidence="4">The sequence shown here is derived from an EMBL/GenBank/DDBJ whole genome shotgun (WGS) entry which is preliminary data.</text>
</comment>
<dbReference type="Pfam" id="PF08220">
    <property type="entry name" value="HTH_DeoR"/>
    <property type="match status" value="1"/>
</dbReference>
<dbReference type="PANTHER" id="PTHR30363">
    <property type="entry name" value="HTH-TYPE TRANSCRIPTIONAL REGULATOR SRLR-RELATED"/>
    <property type="match status" value="1"/>
</dbReference>
<dbReference type="PROSITE" id="PS51000">
    <property type="entry name" value="HTH_DEOR_2"/>
    <property type="match status" value="1"/>
</dbReference>
<dbReference type="SMART" id="SM01134">
    <property type="entry name" value="DeoRC"/>
    <property type="match status" value="1"/>
</dbReference>
<dbReference type="SUPFAM" id="SSF46785">
    <property type="entry name" value="Winged helix' DNA-binding domain"/>
    <property type="match status" value="1"/>
</dbReference>
<evidence type="ECO:0000313" key="5">
    <source>
        <dbReference type="Proteomes" id="UP001241848"/>
    </source>
</evidence>
<dbReference type="SUPFAM" id="SSF100950">
    <property type="entry name" value="NagB/RpiA/CoA transferase-like"/>
    <property type="match status" value="1"/>
</dbReference>
<dbReference type="RefSeq" id="WP_305755494.1">
    <property type="nucleotide sequence ID" value="NZ_JAPCKK010000016.1"/>
</dbReference>
<keyword evidence="4" id="KW-0238">DNA-binding</keyword>
<keyword evidence="5" id="KW-1185">Reference proteome</keyword>
<feature type="domain" description="HTH deoR-type" evidence="3">
    <location>
        <begin position="3"/>
        <end position="58"/>
    </location>
</feature>
<dbReference type="PANTHER" id="PTHR30363:SF51">
    <property type="entry name" value="HTH-TYPE TRANSCRIPTIONAL REPRESSOR GLCR"/>
    <property type="match status" value="1"/>
</dbReference>
<keyword evidence="1" id="KW-0805">Transcription regulation</keyword>
<dbReference type="InterPro" id="IPR036390">
    <property type="entry name" value="WH_DNA-bd_sf"/>
</dbReference>
<dbReference type="SMART" id="SM00420">
    <property type="entry name" value="HTH_DEOR"/>
    <property type="match status" value="1"/>
</dbReference>
<evidence type="ECO:0000256" key="1">
    <source>
        <dbReference type="ARBA" id="ARBA00023015"/>
    </source>
</evidence>
<dbReference type="InterPro" id="IPR050313">
    <property type="entry name" value="Carb_Metab_HTH_regulators"/>
</dbReference>
<evidence type="ECO:0000313" key="4">
    <source>
        <dbReference type="EMBL" id="MDP4097929.1"/>
    </source>
</evidence>
<keyword evidence="2" id="KW-0804">Transcription</keyword>
<dbReference type="InterPro" id="IPR014036">
    <property type="entry name" value="DeoR-like_C"/>
</dbReference>
<gene>
    <name evidence="4" type="ORF">OIN60_14225</name>
</gene>
<organism evidence="4 5">
    <name type="scientific">Paenibacillus zeirhizosphaerae</name>
    <dbReference type="NCBI Taxonomy" id="2987519"/>
    <lineage>
        <taxon>Bacteria</taxon>
        <taxon>Bacillati</taxon>
        <taxon>Bacillota</taxon>
        <taxon>Bacilli</taxon>
        <taxon>Bacillales</taxon>
        <taxon>Paenibacillaceae</taxon>
        <taxon>Paenibacillus</taxon>
    </lineage>
</organism>
<evidence type="ECO:0000259" key="3">
    <source>
        <dbReference type="PROSITE" id="PS51000"/>
    </source>
</evidence>
<dbReference type="Pfam" id="PF00455">
    <property type="entry name" value="DeoRC"/>
    <property type="match status" value="1"/>
</dbReference>
<proteinExistence type="predicted"/>
<reference evidence="4 5" key="1">
    <citation type="submission" date="2022-10" db="EMBL/GenBank/DDBJ databases">
        <title>Paenibacillus description and whole genome data of maize root bacterial community.</title>
        <authorList>
            <person name="Marton D."/>
            <person name="Farkas M."/>
            <person name="Cserhati M."/>
        </authorList>
    </citation>
    <scope>NUCLEOTIDE SEQUENCE [LARGE SCALE GENOMIC DNA]</scope>
    <source>
        <strain evidence="4 5">P96</strain>
    </source>
</reference>
<name>A0ABT9FTC6_9BACL</name>